<reference evidence="9" key="2">
    <citation type="submission" date="2020-09" db="EMBL/GenBank/DDBJ databases">
        <authorList>
            <person name="Sun Q."/>
            <person name="Zhou Y."/>
        </authorList>
    </citation>
    <scope>NUCLEOTIDE SEQUENCE</scope>
    <source>
        <strain evidence="9">CGMCC 4.7312</strain>
    </source>
</reference>
<evidence type="ECO:0000256" key="2">
    <source>
        <dbReference type="ARBA" id="ARBA00005417"/>
    </source>
</evidence>
<evidence type="ECO:0000256" key="6">
    <source>
        <dbReference type="ARBA" id="ARBA00023251"/>
    </source>
</evidence>
<dbReference type="PANTHER" id="PTHR42711">
    <property type="entry name" value="ABC TRANSPORTER ATP-BINDING PROTEIN"/>
    <property type="match status" value="1"/>
</dbReference>
<accession>A0A917TXL4</accession>
<comment type="similarity">
    <text evidence="2">Belongs to the ABC transporter superfamily.</text>
</comment>
<evidence type="ECO:0000256" key="7">
    <source>
        <dbReference type="SAM" id="MobiDB-lite"/>
    </source>
</evidence>
<evidence type="ECO:0000256" key="3">
    <source>
        <dbReference type="ARBA" id="ARBA00022448"/>
    </source>
</evidence>
<evidence type="ECO:0000313" key="10">
    <source>
        <dbReference type="Proteomes" id="UP000608890"/>
    </source>
</evidence>
<protein>
    <recommendedName>
        <fullName evidence="8">ABC transporter domain-containing protein</fullName>
    </recommendedName>
</protein>
<reference evidence="9" key="1">
    <citation type="journal article" date="2014" name="Int. J. Syst. Evol. Microbiol.">
        <title>Complete genome sequence of Corynebacterium casei LMG S-19264T (=DSM 44701T), isolated from a smear-ripened cheese.</title>
        <authorList>
            <consortium name="US DOE Joint Genome Institute (JGI-PGF)"/>
            <person name="Walter F."/>
            <person name="Albersmeier A."/>
            <person name="Kalinowski J."/>
            <person name="Ruckert C."/>
        </authorList>
    </citation>
    <scope>NUCLEOTIDE SEQUENCE</scope>
    <source>
        <strain evidence="9">CGMCC 4.7312</strain>
    </source>
</reference>
<dbReference type="Gene3D" id="3.40.50.300">
    <property type="entry name" value="P-loop containing nucleotide triphosphate hydrolases"/>
    <property type="match status" value="1"/>
</dbReference>
<dbReference type="Pfam" id="PF00005">
    <property type="entry name" value="ABC_tran"/>
    <property type="match status" value="1"/>
</dbReference>
<dbReference type="InterPro" id="IPR003439">
    <property type="entry name" value="ABC_transporter-like_ATP-bd"/>
</dbReference>
<feature type="compositionally biased region" description="Low complexity" evidence="7">
    <location>
        <begin position="7"/>
        <end position="18"/>
    </location>
</feature>
<evidence type="ECO:0000313" key="9">
    <source>
        <dbReference type="EMBL" id="GGM42576.1"/>
    </source>
</evidence>
<evidence type="ECO:0000256" key="1">
    <source>
        <dbReference type="ARBA" id="ARBA00004202"/>
    </source>
</evidence>
<dbReference type="PROSITE" id="PS50893">
    <property type="entry name" value="ABC_TRANSPORTER_2"/>
    <property type="match status" value="1"/>
</dbReference>
<organism evidence="9 10">
    <name type="scientific">Micromonospora sonchi</name>
    <dbReference type="NCBI Taxonomy" id="1763543"/>
    <lineage>
        <taxon>Bacteria</taxon>
        <taxon>Bacillati</taxon>
        <taxon>Actinomycetota</taxon>
        <taxon>Actinomycetes</taxon>
        <taxon>Micromonosporales</taxon>
        <taxon>Micromonosporaceae</taxon>
        <taxon>Micromonospora</taxon>
    </lineage>
</organism>
<name>A0A917TXL4_9ACTN</name>
<gene>
    <name evidence="9" type="ORF">GCM10011608_29030</name>
</gene>
<evidence type="ECO:0000259" key="8">
    <source>
        <dbReference type="PROSITE" id="PS50893"/>
    </source>
</evidence>
<dbReference type="PANTHER" id="PTHR42711:SF5">
    <property type="entry name" value="ABC TRANSPORTER ATP-BINDING PROTEIN NATA"/>
    <property type="match status" value="1"/>
</dbReference>
<dbReference type="EMBL" id="BMNB01000012">
    <property type="protein sequence ID" value="GGM42576.1"/>
    <property type="molecule type" value="Genomic_DNA"/>
</dbReference>
<dbReference type="GO" id="GO:0016887">
    <property type="term" value="F:ATP hydrolysis activity"/>
    <property type="evidence" value="ECO:0007669"/>
    <property type="project" value="InterPro"/>
</dbReference>
<keyword evidence="5" id="KW-0067">ATP-binding</keyword>
<evidence type="ECO:0000256" key="4">
    <source>
        <dbReference type="ARBA" id="ARBA00022741"/>
    </source>
</evidence>
<keyword evidence="3" id="KW-0813">Transport</keyword>
<comment type="caution">
    <text evidence="9">The sequence shown here is derived from an EMBL/GenBank/DDBJ whole genome shotgun (WGS) entry which is preliminary data.</text>
</comment>
<dbReference type="GO" id="GO:0005524">
    <property type="term" value="F:ATP binding"/>
    <property type="evidence" value="ECO:0007669"/>
    <property type="project" value="UniProtKB-KW"/>
</dbReference>
<sequence length="319" mass="33973">MNELVEAAAPPGANGGVPSDQGTHATLTAMDYGDPRESGDDIVLAAVDLRKRYGDVQALDGFCLTVAAGEVVGLVGHNGAGKTTFLEMVASLIRPDSGRITIDGADPMQSRGLVGICPQHIALYPSATVREHLQLFGGVNGLRRRALRREIDELAVGLRLTEIMARRVGVLSGGQQRRTQAAVALIHRPRLMLLDEPTAGADPETRQAVLDVVKGRAAEGGSVIYTTHYLPELTELQATIAVARRGRVIARGTGAKLLEQLPGQVRVRFGNDEVRMSAMDTTGALVTLLSSATAAVTEIEIRKPSLDDLYRSLAVSDDR</sequence>
<dbReference type="InterPro" id="IPR003593">
    <property type="entry name" value="AAA+_ATPase"/>
</dbReference>
<proteinExistence type="inferred from homology"/>
<dbReference type="Proteomes" id="UP000608890">
    <property type="component" value="Unassembled WGS sequence"/>
</dbReference>
<dbReference type="AlphaFoldDB" id="A0A917TXL4"/>
<keyword evidence="6" id="KW-0046">Antibiotic resistance</keyword>
<evidence type="ECO:0000256" key="5">
    <source>
        <dbReference type="ARBA" id="ARBA00022840"/>
    </source>
</evidence>
<dbReference type="GO" id="GO:0046677">
    <property type="term" value="P:response to antibiotic"/>
    <property type="evidence" value="ECO:0007669"/>
    <property type="project" value="UniProtKB-KW"/>
</dbReference>
<comment type="subcellular location">
    <subcellularLocation>
        <location evidence="1">Cell membrane</location>
        <topology evidence="1">Peripheral membrane protein</topology>
    </subcellularLocation>
</comment>
<dbReference type="SMART" id="SM00382">
    <property type="entry name" value="AAA"/>
    <property type="match status" value="1"/>
</dbReference>
<dbReference type="InterPro" id="IPR027417">
    <property type="entry name" value="P-loop_NTPase"/>
</dbReference>
<dbReference type="GO" id="GO:0005886">
    <property type="term" value="C:plasma membrane"/>
    <property type="evidence" value="ECO:0007669"/>
    <property type="project" value="UniProtKB-SubCell"/>
</dbReference>
<keyword evidence="4" id="KW-0547">Nucleotide-binding</keyword>
<dbReference type="SUPFAM" id="SSF52540">
    <property type="entry name" value="P-loop containing nucleoside triphosphate hydrolases"/>
    <property type="match status" value="1"/>
</dbReference>
<feature type="domain" description="ABC transporter" evidence="8">
    <location>
        <begin position="44"/>
        <end position="270"/>
    </location>
</feature>
<dbReference type="InterPro" id="IPR050763">
    <property type="entry name" value="ABC_transporter_ATP-binding"/>
</dbReference>
<keyword evidence="10" id="KW-1185">Reference proteome</keyword>
<feature type="region of interest" description="Disordered" evidence="7">
    <location>
        <begin position="1"/>
        <end position="27"/>
    </location>
</feature>